<keyword evidence="1" id="KW-0449">Lipoprotein</keyword>
<gene>
    <name evidence="1" type="primary">gldH</name>
    <name evidence="1" type="ORF">GLV81_01205</name>
</gene>
<dbReference type="EMBL" id="CP046566">
    <property type="protein sequence ID" value="QGW26897.1"/>
    <property type="molecule type" value="Genomic_DNA"/>
</dbReference>
<evidence type="ECO:0000313" key="1">
    <source>
        <dbReference type="EMBL" id="QGW26897.1"/>
    </source>
</evidence>
<proteinExistence type="predicted"/>
<keyword evidence="2" id="KW-1185">Reference proteome</keyword>
<dbReference type="PROSITE" id="PS51257">
    <property type="entry name" value="PROKAR_LIPOPROTEIN"/>
    <property type="match status" value="1"/>
</dbReference>
<organism evidence="1 2">
    <name type="scientific">Phnomibacter ginsenosidimutans</name>
    <dbReference type="NCBI Taxonomy" id="2676868"/>
    <lineage>
        <taxon>Bacteria</taxon>
        <taxon>Pseudomonadati</taxon>
        <taxon>Bacteroidota</taxon>
        <taxon>Chitinophagia</taxon>
        <taxon>Chitinophagales</taxon>
        <taxon>Chitinophagaceae</taxon>
        <taxon>Phnomibacter</taxon>
    </lineage>
</organism>
<dbReference type="Proteomes" id="UP000426027">
    <property type="component" value="Chromosome"/>
</dbReference>
<name>A0A6I6G4C8_9BACT</name>
<sequence length="162" mass="18945">MMQRRINWKISVLSLLVTTLLLCSCKQVELYERLTNIPGAQWQRSFVPTYKFDITDTTRYYSVFVVLRHSNSYPYRNIWLNVGIRNPQDSMRTQAFDLPLAASDKWLGVGMDDIFERRVLLLPRPVKFNKTGSIEFTLQQQMRIDPLPHILQAGIRVEPVAE</sequence>
<dbReference type="NCBIfam" id="TIGR03511">
    <property type="entry name" value="GldH_lipo"/>
    <property type="match status" value="1"/>
</dbReference>
<accession>A0A6I6G4C8</accession>
<protein>
    <submittedName>
        <fullName evidence="1">Gliding motility lipoprotein GldH</fullName>
    </submittedName>
</protein>
<dbReference type="Pfam" id="PF14109">
    <property type="entry name" value="GldH_lipo"/>
    <property type="match status" value="1"/>
</dbReference>
<dbReference type="InterPro" id="IPR020018">
    <property type="entry name" value="Motility-assoc_lipoprot_GldH"/>
</dbReference>
<dbReference type="AlphaFoldDB" id="A0A6I6G4C8"/>
<reference evidence="1 2" key="1">
    <citation type="submission" date="2019-11" db="EMBL/GenBank/DDBJ databases">
        <authorList>
            <person name="Im W.T."/>
        </authorList>
    </citation>
    <scope>NUCLEOTIDE SEQUENCE [LARGE SCALE GENOMIC DNA]</scope>
    <source>
        <strain evidence="1 2">SB-02</strain>
    </source>
</reference>
<evidence type="ECO:0000313" key="2">
    <source>
        <dbReference type="Proteomes" id="UP000426027"/>
    </source>
</evidence>
<dbReference type="KEGG" id="fls:GLV81_01205"/>
<dbReference type="RefSeq" id="WP_157476102.1">
    <property type="nucleotide sequence ID" value="NZ_CP046566.1"/>
</dbReference>